<dbReference type="FunFam" id="2.10.25.10:FF:000189">
    <property type="entry name" value="Laminin subunit alpha 2"/>
    <property type="match status" value="1"/>
</dbReference>
<comment type="subcellular location">
    <subcellularLocation>
        <location evidence="2">Cell projection</location>
    </subcellularLocation>
    <subcellularLocation>
        <location evidence="1">Secreted</location>
        <location evidence="1">Extracellular space</location>
        <location evidence="1">Extracellular matrix</location>
        <location evidence="1">Basement membrane</location>
    </subcellularLocation>
</comment>
<gene>
    <name evidence="17" type="ORF">BDFB_002099</name>
</gene>
<dbReference type="FunFam" id="2.10.25.10:FF:000224">
    <property type="entry name" value="Usherin"/>
    <property type="match status" value="1"/>
</dbReference>
<feature type="chain" id="PRO_5019719696" evidence="13">
    <location>
        <begin position="25"/>
        <end position="1793"/>
    </location>
</feature>
<dbReference type="Gene3D" id="2.60.120.260">
    <property type="entry name" value="Galactose-binding domain-like"/>
    <property type="match status" value="1"/>
</dbReference>
<feature type="domain" description="Laminin EGF-like" evidence="14">
    <location>
        <begin position="1278"/>
        <end position="1324"/>
    </location>
</feature>
<dbReference type="InterPro" id="IPR002049">
    <property type="entry name" value="LE_dom"/>
</dbReference>
<keyword evidence="5 13" id="KW-0732">Signal</keyword>
<feature type="disulfide bond" evidence="12">
    <location>
        <begin position="1346"/>
        <end position="1355"/>
    </location>
</feature>
<feature type="disulfide bond" evidence="12">
    <location>
        <begin position="365"/>
        <end position="377"/>
    </location>
</feature>
<dbReference type="GO" id="GO:0009888">
    <property type="term" value="P:tissue development"/>
    <property type="evidence" value="ECO:0007669"/>
    <property type="project" value="TreeGrafter"/>
</dbReference>
<feature type="disulfide bond" evidence="12">
    <location>
        <begin position="1673"/>
        <end position="1687"/>
    </location>
</feature>
<dbReference type="OrthoDB" id="10011303at2759"/>
<dbReference type="PROSITE" id="PS51117">
    <property type="entry name" value="LAMININ_NTER"/>
    <property type="match status" value="1"/>
</dbReference>
<dbReference type="PROSITE" id="PS01248">
    <property type="entry name" value="EGF_LAM_1"/>
    <property type="match status" value="7"/>
</dbReference>
<feature type="disulfide bond" evidence="12">
    <location>
        <begin position="1250"/>
        <end position="1259"/>
    </location>
</feature>
<feature type="domain" description="Laminin EGF-like" evidence="14">
    <location>
        <begin position="1233"/>
        <end position="1277"/>
    </location>
</feature>
<feature type="domain" description="Laminin EGF-like" evidence="14">
    <location>
        <begin position="1187"/>
        <end position="1232"/>
    </location>
</feature>
<evidence type="ECO:0000259" key="16">
    <source>
        <dbReference type="PROSITE" id="PS51117"/>
    </source>
</evidence>
<dbReference type="PROSITE" id="PS51115">
    <property type="entry name" value="LAMININ_IVA"/>
    <property type="match status" value="1"/>
</dbReference>
<dbReference type="GO" id="GO:0016477">
    <property type="term" value="P:cell migration"/>
    <property type="evidence" value="ECO:0007669"/>
    <property type="project" value="UniProtKB-ARBA"/>
</dbReference>
<feature type="signal peptide" evidence="13">
    <location>
        <begin position="1"/>
        <end position="24"/>
    </location>
</feature>
<feature type="domain" description="Laminin IV type A" evidence="15">
    <location>
        <begin position="1396"/>
        <end position="1587"/>
    </location>
</feature>
<evidence type="ECO:0000256" key="1">
    <source>
        <dbReference type="ARBA" id="ARBA00004302"/>
    </source>
</evidence>
<feature type="domain" description="Laminin EGF-like" evidence="14">
    <location>
        <begin position="1690"/>
        <end position="1736"/>
    </location>
</feature>
<dbReference type="Pfam" id="PF00052">
    <property type="entry name" value="Laminin_B"/>
    <property type="match status" value="1"/>
</dbReference>
<accession>A0A482V7P2</accession>
<evidence type="ECO:0000256" key="4">
    <source>
        <dbReference type="ARBA" id="ARBA00022530"/>
    </source>
</evidence>
<dbReference type="CDD" id="cd02795">
    <property type="entry name" value="CBM6-CBM35-CBM36_like"/>
    <property type="match status" value="1"/>
</dbReference>
<dbReference type="SUPFAM" id="SSF57196">
    <property type="entry name" value="EGF/Laminin"/>
    <property type="match status" value="17"/>
</dbReference>
<feature type="domain" description="Laminin EGF-like" evidence="14">
    <location>
        <begin position="246"/>
        <end position="290"/>
    </location>
</feature>
<feature type="disulfide bond" evidence="12">
    <location>
        <begin position="1189"/>
        <end position="1206"/>
    </location>
</feature>
<dbReference type="GO" id="GO:0007155">
    <property type="term" value="P:cell adhesion"/>
    <property type="evidence" value="ECO:0007669"/>
    <property type="project" value="UniProtKB-ARBA"/>
</dbReference>
<keyword evidence="6" id="KW-0677">Repeat</keyword>
<evidence type="ECO:0000256" key="5">
    <source>
        <dbReference type="ARBA" id="ARBA00022729"/>
    </source>
</evidence>
<feature type="disulfide bond" evidence="12">
    <location>
        <begin position="1300"/>
        <end position="1309"/>
    </location>
</feature>
<evidence type="ECO:0000256" key="10">
    <source>
        <dbReference type="ARBA" id="ARBA00023273"/>
    </source>
</evidence>
<dbReference type="Pfam" id="PF00053">
    <property type="entry name" value="EGF_laminin"/>
    <property type="match status" value="17"/>
</dbReference>
<dbReference type="InterPro" id="IPR000742">
    <property type="entry name" value="EGF"/>
</dbReference>
<evidence type="ECO:0000259" key="14">
    <source>
        <dbReference type="PROSITE" id="PS50027"/>
    </source>
</evidence>
<keyword evidence="11 12" id="KW-0424">Laminin EGF-like domain</keyword>
<feature type="disulfide bond" evidence="12">
    <location>
        <begin position="1757"/>
        <end position="1766"/>
    </location>
</feature>
<dbReference type="FunFam" id="2.10.25.10:FF:000011">
    <property type="entry name" value="Cadherin EGF LAG seven-pass G-type receptor"/>
    <property type="match status" value="1"/>
</dbReference>
<dbReference type="InterPro" id="IPR000034">
    <property type="entry name" value="Laminin_IV"/>
</dbReference>
<dbReference type="SMART" id="SM00136">
    <property type="entry name" value="LamNT"/>
    <property type="match status" value="1"/>
</dbReference>
<dbReference type="InterPro" id="IPR050440">
    <property type="entry name" value="Laminin/Netrin_ECM"/>
</dbReference>
<keyword evidence="10" id="KW-0966">Cell projection</keyword>
<feature type="disulfide bond" evidence="12">
    <location>
        <begin position="386"/>
        <end position="395"/>
    </location>
</feature>
<feature type="disulfide bond" evidence="12">
    <location>
        <begin position="367"/>
        <end position="384"/>
    </location>
</feature>
<feature type="disulfide bond" evidence="12">
    <location>
        <begin position="1327"/>
        <end position="1344"/>
    </location>
</feature>
<dbReference type="FunFam" id="2.10.25.10:FF:000051">
    <property type="entry name" value="Laminin subunit alpha 4"/>
    <property type="match status" value="1"/>
</dbReference>
<comment type="caution">
    <text evidence="12">Lacks conserved residue(s) required for the propagation of feature annotation.</text>
</comment>
<dbReference type="GO" id="GO:0030054">
    <property type="term" value="C:cell junction"/>
    <property type="evidence" value="ECO:0007669"/>
    <property type="project" value="UniProtKB-ARBA"/>
</dbReference>
<feature type="disulfide bond" evidence="12">
    <location>
        <begin position="1325"/>
        <end position="1337"/>
    </location>
</feature>
<dbReference type="Gene3D" id="2.10.25.10">
    <property type="entry name" value="Laminin"/>
    <property type="match status" value="15"/>
</dbReference>
<dbReference type="GO" id="GO:0005604">
    <property type="term" value="C:basement membrane"/>
    <property type="evidence" value="ECO:0007669"/>
    <property type="project" value="UniProtKB-SubCell"/>
</dbReference>
<dbReference type="Proteomes" id="UP000292052">
    <property type="component" value="Unassembled WGS sequence"/>
</dbReference>
<feature type="domain" description="Laminin EGF-like" evidence="14">
    <location>
        <begin position="1737"/>
        <end position="1783"/>
    </location>
</feature>
<feature type="disulfide bond" evidence="12">
    <location>
        <begin position="431"/>
        <end position="440"/>
    </location>
</feature>
<evidence type="ECO:0000256" key="13">
    <source>
        <dbReference type="SAM" id="SignalP"/>
    </source>
</evidence>
<keyword evidence="8 12" id="KW-1015">Disulfide bond</keyword>
<evidence type="ECO:0000256" key="2">
    <source>
        <dbReference type="ARBA" id="ARBA00004316"/>
    </source>
</evidence>
<comment type="caution">
    <text evidence="17">The sequence shown here is derived from an EMBL/GenBank/DDBJ whole genome shotgun (WGS) entry which is preliminary data.</text>
</comment>
<evidence type="ECO:0000256" key="12">
    <source>
        <dbReference type="PROSITE-ProRule" id="PRU00460"/>
    </source>
</evidence>
<dbReference type="Gene3D" id="2.170.300.10">
    <property type="entry name" value="Tie2 ligand-binding domain superfamily"/>
    <property type="match status" value="2"/>
</dbReference>
<dbReference type="FunFam" id="2.10.25.10:FF:000074">
    <property type="entry name" value="Laminin subunit alpha"/>
    <property type="match status" value="1"/>
</dbReference>
<evidence type="ECO:0000256" key="6">
    <source>
        <dbReference type="ARBA" id="ARBA00022737"/>
    </source>
</evidence>
<sequence>MFEVSAWTGLWAVLVFPMLSTVRGETLTPPYFNLAEGRKITATATCGVDTEGPELYCKLVGANAENDVNVHVIQGQFCDVCDPTRPDKMHPPEFAVDGMETWWQSPPLSRGMKYNEVNLTIALGQILVLVDVVCVTVMLIHATSKIHKIPAFCYVAANTILAEQNVILAVQDMSRRNGASLNSQCIYDEEVDRNRLSLDIHGRYDGGGVCQNCQHNTEGINCNKCKPTFFKPYNKHWNETDVCQPCSCNHFFSTGNCYEGSGQCECRKEFTPPRCDSCNYGYFGYPDCRPCECFLNGTRESQCEAADGQCPCLSNFGGHYCKECASGFYSFPECKHCECNPKGAVSQTCDQETGNCTCQTNFGDCKCDIKGTKEGICNKETGKCFCKEGYGGERCDMCLAGYYGYPDCKPCNCSGVGSLGNTCSILGKCSCLTNFAGKTCDQCSPGYYKYPECLSCECDSHGSNGVSCDSEGKCECYHNFAGLRCNSCKEGFYNFPACEDCNCHPAGVVAGFAGCGSVPAGELCQCKERVEGRICDKCRPLYWNLNPNNPEGCEECDCNIPGVLGGIAVCNSDSGECICKSLVVARGCTECADGTYNLQEDNLFGCSDCECDIGGSVNNICDKRSGQCLCQSRVTGRTCKEPLQAHYFPTLYQYQYEVEDGHTPANTLVRYANDENVFPQYSWKGYAVFSLLQNKILQDIHIHKPSLYRMVLRFVNNNTETVIGTIKITPDNPNDNEQEFHVQFKNTSAPAFVTVSGATGNTPSPFVMNPGRWTISIEVNKNLLLDYFVLLPEDFYLATILNKKVEKPCTIDEMGLCRQYTYLNLTQFHLTYGVGGYVQNGRKIDRLREYFQGTEHLNKIGVGNRVPALNLAQPDLSFNITVNKPGQYVIVVNYVIPIGDQRTHKVSVVVQSGRHTNNGKIVFYSCPYTTLCRQTITTPDGIVAVQQVDGNEIKVDFHSFNADVGIHSVVAIPYEEWSLDYIQPKSVCIKKDGKCIPTSFRNPPETKKVQFEENNIPLSTTLLNTTYMWLNPNYNTIDLKGKVPTPGYYTFVVHYYQPNFHDFDVTVLMQNGQFYEATLPVHYCPSLSGCRSVIVQDDGNVKFSLTENFMLSLKEPGNKNVYLDYLLVIPADFYYDRYLEEEDVDRTGEFISTCGSNHFNIDTTENGFCRDSVFSITAGHNGGALPCQCDYDGSLSFECDKFGGQCQCKPNIIGRKCEACKTGYYGFPDCKPCNCPSTAYCEPNTGQCICPRHVTGERCDQCQPLTYGFDPIIGCEDCNCNPLGIEHSLQCDLFNGSCQCKQNIVGRRCDVCLAGHYAFPYCEYCDCDTRGTIDDICDQTTAECFCKKNVVGPACETCREGTFNLQELNEDGCTECFCFGKTTRCSSSKLIKTFITQMSDWHVVGLNTSSASIKLEILPVNLTTQSVDRDTVDVDFDETELNNVTVYFSAPRDYTGKKLTAYGGFLNYTIFYAIGSEGSAVSEPDVILQGRKTYLTYSSYEQPPPSFEYSTSVQLVESNFELPAGVPAKRDHIMEVLEDLRAIYIRASYWTASVTTRLINVTQDNAIPYQLFSGDDRNIAFALTVEECRCPDNYQGLSCEECAPGYYRVESGPHGGYCVACQCHGHATECDVNTGVCICSGNINKDDPGSCDTVTGDCIKCLNNTFGKACALCAPGFYGDAVGLKDCQSCICDKMGMDHCNSFTGDCVCKPNVTGDKCDRCELDHYGFQSGNGCTPCECSDASDSTQCDDVTGQCRCKPGVSGRSCNRCSAGYWNYTSDGCICKYPRFRLYLA</sequence>
<evidence type="ECO:0000256" key="7">
    <source>
        <dbReference type="ARBA" id="ARBA00022869"/>
    </source>
</evidence>
<feature type="domain" description="Laminin EGF-like" evidence="14">
    <location>
        <begin position="1325"/>
        <end position="1375"/>
    </location>
</feature>
<dbReference type="SMART" id="SM00180">
    <property type="entry name" value="EGF_Lam"/>
    <property type="match status" value="17"/>
</dbReference>
<protein>
    <submittedName>
        <fullName evidence="17">Laminin subunit alpha</fullName>
    </submittedName>
</protein>
<feature type="disulfide bond" evidence="12">
    <location>
        <begin position="1709"/>
        <end position="1718"/>
    </location>
</feature>
<feature type="disulfide bond" evidence="12">
    <location>
        <begin position="1187"/>
        <end position="1199"/>
    </location>
</feature>
<feature type="domain" description="Laminin N-terminal" evidence="16">
    <location>
        <begin position="23"/>
        <end position="133"/>
    </location>
</feature>
<organism evidence="17 18">
    <name type="scientific">Asbolus verrucosus</name>
    <name type="common">Desert ironclad beetle</name>
    <dbReference type="NCBI Taxonomy" id="1661398"/>
    <lineage>
        <taxon>Eukaryota</taxon>
        <taxon>Metazoa</taxon>
        <taxon>Ecdysozoa</taxon>
        <taxon>Arthropoda</taxon>
        <taxon>Hexapoda</taxon>
        <taxon>Insecta</taxon>
        <taxon>Pterygota</taxon>
        <taxon>Neoptera</taxon>
        <taxon>Endopterygota</taxon>
        <taxon>Coleoptera</taxon>
        <taxon>Polyphaga</taxon>
        <taxon>Cucujiformia</taxon>
        <taxon>Tenebrionidae</taxon>
        <taxon>Pimeliinae</taxon>
        <taxon>Asbolus</taxon>
    </lineage>
</organism>
<dbReference type="EMBL" id="QDEB01130295">
    <property type="protein sequence ID" value="RZB39223.1"/>
    <property type="molecule type" value="Genomic_DNA"/>
</dbReference>
<dbReference type="PANTHER" id="PTHR10574">
    <property type="entry name" value="NETRIN/LAMININ-RELATED"/>
    <property type="match status" value="1"/>
</dbReference>
<feature type="domain" description="Laminin EGF-like" evidence="14">
    <location>
        <begin position="456"/>
        <end position="500"/>
    </location>
</feature>
<dbReference type="GO" id="GO:0048731">
    <property type="term" value="P:system development"/>
    <property type="evidence" value="ECO:0007669"/>
    <property type="project" value="UniProtKB-ARBA"/>
</dbReference>
<feature type="domain" description="Laminin EGF-like" evidence="14">
    <location>
        <begin position="1621"/>
        <end position="1689"/>
    </location>
</feature>
<dbReference type="GO" id="GO:0042995">
    <property type="term" value="C:cell projection"/>
    <property type="evidence" value="ECO:0007669"/>
    <property type="project" value="UniProtKB-SubCell"/>
</dbReference>
<feature type="disulfide bond" evidence="12">
    <location>
        <begin position="1661"/>
        <end position="1670"/>
    </location>
</feature>
<evidence type="ECO:0000256" key="9">
    <source>
        <dbReference type="ARBA" id="ARBA00023180"/>
    </source>
</evidence>
<dbReference type="FunFam" id="2.10.25.10:FF:000209">
    <property type="entry name" value="Laminin subunit alpha 5"/>
    <property type="match status" value="1"/>
</dbReference>
<dbReference type="GO" id="GO:0048468">
    <property type="term" value="P:cell development"/>
    <property type="evidence" value="ECO:0007669"/>
    <property type="project" value="UniProtKB-ARBA"/>
</dbReference>
<feature type="disulfide bond" evidence="12">
    <location>
        <begin position="411"/>
        <end position="423"/>
    </location>
</feature>
<evidence type="ECO:0000256" key="11">
    <source>
        <dbReference type="ARBA" id="ARBA00023292"/>
    </source>
</evidence>
<name>A0A482V7P2_ASBVE</name>
<dbReference type="InterPro" id="IPR008211">
    <property type="entry name" value="Laminin_N"/>
</dbReference>
<dbReference type="PRINTS" id="PR00011">
    <property type="entry name" value="EGFLAMININ"/>
</dbReference>
<dbReference type="FunFam" id="2.10.25.10:FF:000090">
    <property type="entry name" value="laminin subunit alpha"/>
    <property type="match status" value="1"/>
</dbReference>
<keyword evidence="18" id="KW-1185">Reference proteome</keyword>
<dbReference type="SMART" id="SM00181">
    <property type="entry name" value="EGF"/>
    <property type="match status" value="8"/>
</dbReference>
<proteinExistence type="predicted"/>
<dbReference type="FunFam" id="2.10.25.10:FF:000388">
    <property type="entry name" value="Laminin subunit alpha"/>
    <property type="match status" value="1"/>
</dbReference>
<evidence type="ECO:0000313" key="17">
    <source>
        <dbReference type="EMBL" id="RZB39223.1"/>
    </source>
</evidence>
<dbReference type="FunFam" id="2.10.25.10:FF:000407">
    <property type="entry name" value="Laminin subunit alpha-3"/>
    <property type="match status" value="1"/>
</dbReference>
<evidence type="ECO:0000259" key="15">
    <source>
        <dbReference type="PROSITE" id="PS51115"/>
    </source>
</evidence>
<evidence type="ECO:0000313" key="18">
    <source>
        <dbReference type="Proteomes" id="UP000292052"/>
    </source>
</evidence>
<reference evidence="17 18" key="1">
    <citation type="submission" date="2017-03" db="EMBL/GenBank/DDBJ databases">
        <title>Genome of the blue death feigning beetle - Asbolus verrucosus.</title>
        <authorList>
            <person name="Rider S.D."/>
        </authorList>
    </citation>
    <scope>NUCLEOTIDE SEQUENCE [LARGE SCALE GENOMIC DNA]</scope>
    <source>
        <strain evidence="17">Butters</strain>
        <tissue evidence="17">Head and leg muscle</tissue>
    </source>
</reference>
<dbReference type="FunFam" id="2.10.25.10:FF:000083">
    <property type="entry name" value="Laminin subunit alpha"/>
    <property type="match status" value="1"/>
</dbReference>
<keyword evidence="4" id="KW-0272">Extracellular matrix</keyword>
<dbReference type="CDD" id="cd00055">
    <property type="entry name" value="EGF_Lam"/>
    <property type="match status" value="16"/>
</dbReference>
<dbReference type="GO" id="GO:0009887">
    <property type="term" value="P:animal organ morphogenesis"/>
    <property type="evidence" value="ECO:0007669"/>
    <property type="project" value="TreeGrafter"/>
</dbReference>
<keyword evidence="7" id="KW-0084">Basement membrane</keyword>
<dbReference type="PANTHER" id="PTHR10574:SF197">
    <property type="entry name" value="LAMININ SUBUNIT BETA-1 ISOFORM X1"/>
    <property type="match status" value="1"/>
</dbReference>
<dbReference type="FunFam" id="2.10.25.10:FF:000034">
    <property type="entry name" value="Laminin subunit alpha 3"/>
    <property type="match status" value="1"/>
</dbReference>
<dbReference type="SMART" id="SM00281">
    <property type="entry name" value="LamB"/>
    <property type="match status" value="1"/>
</dbReference>
<feature type="disulfide bond" evidence="12">
    <location>
        <begin position="266"/>
        <end position="275"/>
    </location>
</feature>
<dbReference type="PROSITE" id="PS50027">
    <property type="entry name" value="EGF_LAM_2"/>
    <property type="match status" value="11"/>
</dbReference>
<feature type="disulfide bond" evidence="12">
    <location>
        <begin position="476"/>
        <end position="485"/>
    </location>
</feature>
<feature type="disulfide bond" evidence="12">
    <location>
        <begin position="456"/>
        <end position="468"/>
    </location>
</feature>
<dbReference type="STRING" id="1661398.A0A482V7P2"/>
<keyword evidence="9" id="KW-0325">Glycoprotein</keyword>
<feature type="domain" description="Laminin EGF-like" evidence="14">
    <location>
        <begin position="365"/>
        <end position="410"/>
    </location>
</feature>
<keyword evidence="3" id="KW-0964">Secreted</keyword>
<evidence type="ECO:0000256" key="8">
    <source>
        <dbReference type="ARBA" id="ARBA00023157"/>
    </source>
</evidence>
<feature type="domain" description="Laminin EGF-like" evidence="14">
    <location>
        <begin position="411"/>
        <end position="455"/>
    </location>
</feature>
<evidence type="ECO:0000256" key="3">
    <source>
        <dbReference type="ARBA" id="ARBA00022525"/>
    </source>
</evidence>
<feature type="disulfide bond" evidence="12">
    <location>
        <begin position="1208"/>
        <end position="1217"/>
    </location>
</feature>